<dbReference type="AlphaFoldDB" id="A0A1M4X4K9"/>
<dbReference type="SUPFAM" id="SSF49899">
    <property type="entry name" value="Concanavalin A-like lectins/glucanases"/>
    <property type="match status" value="1"/>
</dbReference>
<dbReference type="InterPro" id="IPR000757">
    <property type="entry name" value="Beta-glucanase-like"/>
</dbReference>
<keyword evidence="3" id="KW-0378">Hydrolase</keyword>
<dbReference type="Gene3D" id="2.60.120.200">
    <property type="match status" value="1"/>
</dbReference>
<protein>
    <submittedName>
        <fullName evidence="3">Glycosyl hydrolases family 16</fullName>
    </submittedName>
</protein>
<feature type="compositionally biased region" description="Low complexity" evidence="1">
    <location>
        <begin position="46"/>
        <end position="69"/>
    </location>
</feature>
<sequence length="351" mass="39153">MKKPFLIIAIALVLSVIPMYSFAVKGETLHSWKWYPYIDPEQEIISQDNPENSSDNPPNNQSNEDQQPSGENETNVPNNDANMPKGDLPGWKQVFSDDFEGVTLPKGSFKDCKEEGCQGLPEPTQSNWGAYPNTYDDTAGLCNKGSNRCPTGQKYKFGGVYDPEKTVSIVKENGDGVMKIDMFNDGQKNHVAAMIPKKMAGKKYGRYAIRFKTTKTPGYKLAWLLWADNEEKCKGCEIDFPELELDKKIAGFVHPKGGGQQDSYETGASFDQWHTAVTEWTPGKIKFYLDGKEVKQSGSGKTESTNNIPDEPMSWIIQSESSLDPSSVAEPNSKATIWISWVAGWEYEGKQ</sequence>
<feature type="domain" description="GH16" evidence="2">
    <location>
        <begin position="30"/>
        <end position="350"/>
    </location>
</feature>
<dbReference type="PROSITE" id="PS51762">
    <property type="entry name" value="GH16_2"/>
    <property type="match status" value="1"/>
</dbReference>
<gene>
    <name evidence="3" type="ORF">SAMN05444392_104119</name>
</gene>
<proteinExistence type="predicted"/>
<reference evidence="3 4" key="1">
    <citation type="submission" date="2016-11" db="EMBL/GenBank/DDBJ databases">
        <authorList>
            <person name="Jaros S."/>
            <person name="Januszkiewicz K."/>
            <person name="Wedrychowicz H."/>
        </authorList>
    </citation>
    <scope>NUCLEOTIDE SEQUENCE [LARGE SCALE GENOMIC DNA]</scope>
    <source>
        <strain evidence="3 4">DSM 44666</strain>
    </source>
</reference>
<dbReference type="GO" id="GO:0005975">
    <property type="term" value="P:carbohydrate metabolic process"/>
    <property type="evidence" value="ECO:0007669"/>
    <property type="project" value="InterPro"/>
</dbReference>
<accession>A0A1M4X4K9</accession>
<name>A0A1M4X4K9_9BACL</name>
<organism evidence="3 4">
    <name type="scientific">Seinonella peptonophila</name>
    <dbReference type="NCBI Taxonomy" id="112248"/>
    <lineage>
        <taxon>Bacteria</taxon>
        <taxon>Bacillati</taxon>
        <taxon>Bacillota</taxon>
        <taxon>Bacilli</taxon>
        <taxon>Bacillales</taxon>
        <taxon>Thermoactinomycetaceae</taxon>
        <taxon>Seinonella</taxon>
    </lineage>
</organism>
<evidence type="ECO:0000313" key="3">
    <source>
        <dbReference type="EMBL" id="SHE88395.1"/>
    </source>
</evidence>
<evidence type="ECO:0000256" key="1">
    <source>
        <dbReference type="SAM" id="MobiDB-lite"/>
    </source>
</evidence>
<dbReference type="CDD" id="cd00413">
    <property type="entry name" value="Glyco_hydrolase_16"/>
    <property type="match status" value="1"/>
</dbReference>
<dbReference type="STRING" id="112248.SAMN05444392_104119"/>
<dbReference type="GO" id="GO:0004553">
    <property type="term" value="F:hydrolase activity, hydrolyzing O-glycosyl compounds"/>
    <property type="evidence" value="ECO:0007669"/>
    <property type="project" value="InterPro"/>
</dbReference>
<keyword evidence="4" id="KW-1185">Reference proteome</keyword>
<evidence type="ECO:0000259" key="2">
    <source>
        <dbReference type="PROSITE" id="PS51762"/>
    </source>
</evidence>
<feature type="compositionally biased region" description="Polar residues" evidence="1">
    <location>
        <begin position="70"/>
        <end position="81"/>
    </location>
</feature>
<evidence type="ECO:0000313" key="4">
    <source>
        <dbReference type="Proteomes" id="UP000184476"/>
    </source>
</evidence>
<dbReference type="Pfam" id="PF00722">
    <property type="entry name" value="Glyco_hydro_16"/>
    <property type="match status" value="1"/>
</dbReference>
<dbReference type="EMBL" id="FQVL01000004">
    <property type="protein sequence ID" value="SHE88395.1"/>
    <property type="molecule type" value="Genomic_DNA"/>
</dbReference>
<dbReference type="InterPro" id="IPR013320">
    <property type="entry name" value="ConA-like_dom_sf"/>
</dbReference>
<dbReference type="RefSeq" id="WP_073154511.1">
    <property type="nucleotide sequence ID" value="NZ_FQVL01000004.1"/>
</dbReference>
<dbReference type="Proteomes" id="UP000184476">
    <property type="component" value="Unassembled WGS sequence"/>
</dbReference>
<dbReference type="OrthoDB" id="9809583at2"/>
<feature type="region of interest" description="Disordered" evidence="1">
    <location>
        <begin position="46"/>
        <end position="90"/>
    </location>
</feature>